<evidence type="ECO:0000313" key="2">
    <source>
        <dbReference type="EMBL" id="EXL10256.1"/>
    </source>
</evidence>
<gene>
    <name evidence="2" type="ORF">BG36_08910</name>
    <name evidence="3" type="ORF">DES43_11974</name>
</gene>
<dbReference type="SUPFAM" id="SSF55315">
    <property type="entry name" value="L30e-like"/>
    <property type="match status" value="1"/>
</dbReference>
<comment type="caution">
    <text evidence="2">The sequence shown here is derived from an EMBL/GenBank/DDBJ whole genome shotgun (WGS) entry which is preliminary data.</text>
</comment>
<dbReference type="AlphaFoldDB" id="A0A011UVI9"/>
<dbReference type="GO" id="GO:0003677">
    <property type="term" value="F:DNA binding"/>
    <property type="evidence" value="ECO:0007669"/>
    <property type="project" value="UniProtKB-KW"/>
</dbReference>
<dbReference type="OrthoDB" id="9799836at2"/>
<organism evidence="2 4">
    <name type="scientific">Aquamicrobium defluvii</name>
    <dbReference type="NCBI Taxonomy" id="69279"/>
    <lineage>
        <taxon>Bacteria</taxon>
        <taxon>Pseudomonadati</taxon>
        <taxon>Pseudomonadota</taxon>
        <taxon>Alphaproteobacteria</taxon>
        <taxon>Hyphomicrobiales</taxon>
        <taxon>Phyllobacteriaceae</taxon>
        <taxon>Aquamicrobium</taxon>
    </lineage>
</organism>
<evidence type="ECO:0000313" key="4">
    <source>
        <dbReference type="Proteomes" id="UP000019849"/>
    </source>
</evidence>
<dbReference type="InterPro" id="IPR029064">
    <property type="entry name" value="Ribosomal_eL30-like_sf"/>
</dbReference>
<evidence type="ECO:0000313" key="5">
    <source>
        <dbReference type="Proteomes" id="UP000294958"/>
    </source>
</evidence>
<dbReference type="PATRIC" id="fig|69279.3.peg.693"/>
<dbReference type="Proteomes" id="UP000019849">
    <property type="component" value="Unassembled WGS sequence"/>
</dbReference>
<dbReference type="Pfam" id="PF04296">
    <property type="entry name" value="YlxR"/>
    <property type="match status" value="1"/>
</dbReference>
<dbReference type="NCBIfam" id="NF006622">
    <property type="entry name" value="PRK09190.1"/>
    <property type="match status" value="1"/>
</dbReference>
<dbReference type="RefSeq" id="WP_035023424.1">
    <property type="nucleotide sequence ID" value="NZ_KK073878.1"/>
</dbReference>
<dbReference type="eggNOG" id="COG2740">
    <property type="taxonomic scope" value="Bacteria"/>
</dbReference>
<sequence length="216" mass="22821">MNDRTCIVTRKTAETDDLIRFVVGPDSVVVPDLKRNLPGRGCWVSADRLHVDQAAAKNLFSRAFKARVEVPPEFGAMVDRLLARSALGMLGLARKAGAVVSGATKVEDAVRSGAALLVLHAMEAAEDGVRKISQARRATVHLGGPAIRAYKLFPEAELGLALGGTNVIHAAVLASDAGAAVQKRMVALDRYRGGSPDDLATLAAVVSEDDAAEDWE</sequence>
<accession>A0A011UVI9</accession>
<evidence type="ECO:0000259" key="1">
    <source>
        <dbReference type="Pfam" id="PF04296"/>
    </source>
</evidence>
<dbReference type="EMBL" id="SNZF01000019">
    <property type="protein sequence ID" value="TDR33788.1"/>
    <property type="molecule type" value="Genomic_DNA"/>
</dbReference>
<dbReference type="InterPro" id="IPR035931">
    <property type="entry name" value="YlxR-like_sf"/>
</dbReference>
<proteinExistence type="predicted"/>
<name>A0A011UVI9_9HYPH</name>
<evidence type="ECO:0000313" key="3">
    <source>
        <dbReference type="EMBL" id="TDR33788.1"/>
    </source>
</evidence>
<feature type="domain" description="YlxR" evidence="1">
    <location>
        <begin position="4"/>
        <end position="74"/>
    </location>
</feature>
<keyword evidence="2" id="KW-0238">DNA-binding</keyword>
<dbReference type="CDD" id="cd00279">
    <property type="entry name" value="YlxR"/>
    <property type="match status" value="1"/>
</dbReference>
<protein>
    <submittedName>
        <fullName evidence="2">DNA-binding protein</fullName>
    </submittedName>
</protein>
<reference evidence="2 4" key="1">
    <citation type="submission" date="2014-02" db="EMBL/GenBank/DDBJ databases">
        <title>Aquamicrobium defluvii Genome sequencing.</title>
        <authorList>
            <person name="Wang X."/>
        </authorList>
    </citation>
    <scope>NUCLEOTIDE SEQUENCE [LARGE SCALE GENOMIC DNA]</scope>
    <source>
        <strain evidence="2 4">W13Z1</strain>
    </source>
</reference>
<dbReference type="Proteomes" id="UP000294958">
    <property type="component" value="Unassembled WGS sequence"/>
</dbReference>
<dbReference type="PANTHER" id="PTHR34215">
    <property type="entry name" value="BLL0784 PROTEIN"/>
    <property type="match status" value="1"/>
</dbReference>
<dbReference type="HOGENOM" id="CLU_091016_1_0_5"/>
<dbReference type="SUPFAM" id="SSF64376">
    <property type="entry name" value="YlxR-like"/>
    <property type="match status" value="1"/>
</dbReference>
<dbReference type="Gene3D" id="3.30.1230.10">
    <property type="entry name" value="YlxR-like"/>
    <property type="match status" value="1"/>
</dbReference>
<reference evidence="3 5" key="2">
    <citation type="submission" date="2019-03" db="EMBL/GenBank/DDBJ databases">
        <title>Genomic Encyclopedia of Type Strains, Phase IV (KMG-IV): sequencing the most valuable type-strain genomes for metagenomic binning, comparative biology and taxonomic classification.</title>
        <authorList>
            <person name="Goeker M."/>
        </authorList>
    </citation>
    <scope>NUCLEOTIDE SEQUENCE [LARGE SCALE GENOMIC DNA]</scope>
    <source>
        <strain evidence="3 5">DSM 11603</strain>
    </source>
</reference>
<dbReference type="STRING" id="69279.BG36_08910"/>
<dbReference type="InterPro" id="IPR007393">
    <property type="entry name" value="YlxR_dom"/>
</dbReference>
<keyword evidence="5" id="KW-1185">Reference proteome</keyword>
<dbReference type="InterPro" id="IPR037465">
    <property type="entry name" value="YlxR"/>
</dbReference>
<dbReference type="PANTHER" id="PTHR34215:SF1">
    <property type="entry name" value="YLXR DOMAIN-CONTAINING PROTEIN"/>
    <property type="match status" value="1"/>
</dbReference>
<dbReference type="Gene3D" id="3.30.1330.30">
    <property type="match status" value="1"/>
</dbReference>
<dbReference type="EMBL" id="JENY01000002">
    <property type="protein sequence ID" value="EXL10256.1"/>
    <property type="molecule type" value="Genomic_DNA"/>
</dbReference>